<dbReference type="AlphaFoldDB" id="A0ABC9EL73"/>
<evidence type="ECO:0000313" key="4">
    <source>
        <dbReference type="EMBL" id="CAL5059576.1"/>
    </source>
</evidence>
<evidence type="ECO:0000256" key="3">
    <source>
        <dbReference type="ARBA" id="ARBA00022679"/>
    </source>
</evidence>
<dbReference type="Proteomes" id="UP001497457">
    <property type="component" value="Chromosome 4rd"/>
</dbReference>
<evidence type="ECO:0000256" key="1">
    <source>
        <dbReference type="ARBA" id="ARBA00009995"/>
    </source>
</evidence>
<evidence type="ECO:0000256" key="2">
    <source>
        <dbReference type="ARBA" id="ARBA00022676"/>
    </source>
</evidence>
<dbReference type="FunFam" id="3.40.50.2000:FF:000202">
    <property type="entry name" value="Glycosyltransferase"/>
    <property type="match status" value="1"/>
</dbReference>
<organism evidence="4 5">
    <name type="scientific">Urochloa decumbens</name>
    <dbReference type="NCBI Taxonomy" id="240449"/>
    <lineage>
        <taxon>Eukaryota</taxon>
        <taxon>Viridiplantae</taxon>
        <taxon>Streptophyta</taxon>
        <taxon>Embryophyta</taxon>
        <taxon>Tracheophyta</taxon>
        <taxon>Spermatophyta</taxon>
        <taxon>Magnoliopsida</taxon>
        <taxon>Liliopsida</taxon>
        <taxon>Poales</taxon>
        <taxon>Poaceae</taxon>
        <taxon>PACMAD clade</taxon>
        <taxon>Panicoideae</taxon>
        <taxon>Panicodae</taxon>
        <taxon>Paniceae</taxon>
        <taxon>Melinidinae</taxon>
        <taxon>Urochloa</taxon>
    </lineage>
</organism>
<dbReference type="PANTHER" id="PTHR48047:SF71">
    <property type="entry name" value="GLYCOSYLTRANSFERASE"/>
    <property type="match status" value="1"/>
</dbReference>
<dbReference type="GO" id="GO:0016757">
    <property type="term" value="F:glycosyltransferase activity"/>
    <property type="evidence" value="ECO:0007669"/>
    <property type="project" value="UniProtKB-KW"/>
</dbReference>
<gene>
    <name evidence="4" type="ORF">URODEC1_LOCUS96692</name>
</gene>
<name>A0ABC9EL73_9POAL</name>
<dbReference type="EMBL" id="OZ075114">
    <property type="protein sequence ID" value="CAL5059576.1"/>
    <property type="molecule type" value="Genomic_DNA"/>
</dbReference>
<keyword evidence="5" id="KW-1185">Reference proteome</keyword>
<proteinExistence type="inferred from homology"/>
<keyword evidence="2" id="KW-0328">Glycosyltransferase</keyword>
<dbReference type="SUPFAM" id="SSF53756">
    <property type="entry name" value="UDP-Glycosyltransferase/glycogen phosphorylase"/>
    <property type="match status" value="1"/>
</dbReference>
<evidence type="ECO:0008006" key="6">
    <source>
        <dbReference type="Google" id="ProtNLM"/>
    </source>
</evidence>
<protein>
    <recommendedName>
        <fullName evidence="6">Glycosyltransferase</fullName>
    </recommendedName>
</protein>
<sequence>MLIITRGQSIEQDSIRSATRSPCPTAMSSVISSSAVADSAPPHFVLVPMMAAGHAGPMLDMARSLARRGAHVTFVTTPLNLPRLGRVPGDDELPIRFLPLRFPCAEAGLPDGCESLDALPGLDLLNNFNDACAMLRVPLVTRLREDGAAAGVPPASCVIADACHPWTGDVARELGVPRLAFDGFCAFSSFCMRQMNLHKIFDGVDDDTRPVRVPGFPVDVEISRVRSPAGNFTGPGMKEFGEEIMAESARADGLVVNSFAELEPVFVDAYEAAIGKKVWTIGPLFLMSAMPSPATDAGDDVSRCTSWLESKTPRSVVFVSFGSLARTPLPQLVEIACGLEASGQTFIWAAKPAGDLAAFERWLADDGFESRVGARGLVVMGWAPQRAILSHPATGAFVTHCGWNSVVECVAAGLPMMTWPHFGEQFLNEKLVVDVLRVGVPVGVKDAALWGVETEAVVATREDVVRVVAAVMDGGEEGAERRERAAELGKKALEAVACGGSSDRNMELLVEHVKQNCGRDSMACDKKQ</sequence>
<dbReference type="PANTHER" id="PTHR48047">
    <property type="entry name" value="GLYCOSYLTRANSFERASE"/>
    <property type="match status" value="1"/>
</dbReference>
<dbReference type="CDD" id="cd03784">
    <property type="entry name" value="GT1_Gtf-like"/>
    <property type="match status" value="1"/>
</dbReference>
<dbReference type="Pfam" id="PF00201">
    <property type="entry name" value="UDPGT"/>
    <property type="match status" value="1"/>
</dbReference>
<evidence type="ECO:0000313" key="5">
    <source>
        <dbReference type="Proteomes" id="UP001497457"/>
    </source>
</evidence>
<comment type="similarity">
    <text evidence="1">Belongs to the UDP-glycosyltransferase family.</text>
</comment>
<reference evidence="4 5" key="2">
    <citation type="submission" date="2024-10" db="EMBL/GenBank/DDBJ databases">
        <authorList>
            <person name="Ryan C."/>
        </authorList>
    </citation>
    <scope>NUCLEOTIDE SEQUENCE [LARGE SCALE GENOMIC DNA]</scope>
</reference>
<accession>A0ABC9EL73</accession>
<dbReference type="InterPro" id="IPR002213">
    <property type="entry name" value="UDP_glucos_trans"/>
</dbReference>
<keyword evidence="3" id="KW-0808">Transferase</keyword>
<dbReference type="Gene3D" id="3.40.50.2000">
    <property type="entry name" value="Glycogen Phosphorylase B"/>
    <property type="match status" value="2"/>
</dbReference>
<reference evidence="5" key="1">
    <citation type="submission" date="2024-06" db="EMBL/GenBank/DDBJ databases">
        <authorList>
            <person name="Ryan C."/>
        </authorList>
    </citation>
    <scope>NUCLEOTIDE SEQUENCE [LARGE SCALE GENOMIC DNA]</scope>
</reference>